<keyword evidence="9" id="KW-1185">Reference proteome</keyword>
<dbReference type="InterPro" id="IPR050833">
    <property type="entry name" value="Poly_Biosynth_Transport"/>
</dbReference>
<dbReference type="AlphaFoldDB" id="A0A5C5G9I0"/>
<dbReference type="PANTHER" id="PTHR30250">
    <property type="entry name" value="PST FAMILY PREDICTED COLANIC ACID TRANSPORTER"/>
    <property type="match status" value="1"/>
</dbReference>
<evidence type="ECO:0000256" key="4">
    <source>
        <dbReference type="ARBA" id="ARBA00022692"/>
    </source>
</evidence>
<dbReference type="Pfam" id="PF13440">
    <property type="entry name" value="Polysacc_synt_3"/>
    <property type="match status" value="1"/>
</dbReference>
<keyword evidence="5 7" id="KW-1133">Transmembrane helix</keyword>
<feature type="transmembrane region" description="Helical" evidence="7">
    <location>
        <begin position="86"/>
        <end position="108"/>
    </location>
</feature>
<feature type="transmembrane region" description="Helical" evidence="7">
    <location>
        <begin position="360"/>
        <end position="382"/>
    </location>
</feature>
<dbReference type="OrthoDB" id="9770347at2"/>
<evidence type="ECO:0000256" key="7">
    <source>
        <dbReference type="SAM" id="Phobius"/>
    </source>
</evidence>
<comment type="subcellular location">
    <subcellularLocation>
        <location evidence="1">Cell membrane</location>
        <topology evidence="1">Multi-pass membrane protein</topology>
    </subcellularLocation>
</comment>
<evidence type="ECO:0000256" key="1">
    <source>
        <dbReference type="ARBA" id="ARBA00004651"/>
    </source>
</evidence>
<comment type="caution">
    <text evidence="8">The sequence shown here is derived from an EMBL/GenBank/DDBJ whole genome shotgun (WGS) entry which is preliminary data.</text>
</comment>
<feature type="transmembrane region" description="Helical" evidence="7">
    <location>
        <begin position="288"/>
        <end position="309"/>
    </location>
</feature>
<comment type="similarity">
    <text evidence="2">Belongs to the polysaccharide synthase family.</text>
</comment>
<evidence type="ECO:0000256" key="6">
    <source>
        <dbReference type="ARBA" id="ARBA00023136"/>
    </source>
</evidence>
<evidence type="ECO:0000256" key="2">
    <source>
        <dbReference type="ARBA" id="ARBA00007430"/>
    </source>
</evidence>
<feature type="transmembrane region" description="Helical" evidence="7">
    <location>
        <begin position="19"/>
        <end position="39"/>
    </location>
</feature>
<keyword evidence="3" id="KW-1003">Cell membrane</keyword>
<evidence type="ECO:0000313" key="8">
    <source>
        <dbReference type="EMBL" id="TNY30640.1"/>
    </source>
</evidence>
<accession>A0A5C5G9I0</accession>
<feature type="transmembrane region" description="Helical" evidence="7">
    <location>
        <begin position="420"/>
        <end position="453"/>
    </location>
</feature>
<evidence type="ECO:0000256" key="5">
    <source>
        <dbReference type="ARBA" id="ARBA00022989"/>
    </source>
</evidence>
<feature type="transmembrane region" description="Helical" evidence="7">
    <location>
        <begin position="235"/>
        <end position="252"/>
    </location>
</feature>
<dbReference type="Proteomes" id="UP000314011">
    <property type="component" value="Unassembled WGS sequence"/>
</dbReference>
<evidence type="ECO:0000313" key="9">
    <source>
        <dbReference type="Proteomes" id="UP000314011"/>
    </source>
</evidence>
<sequence length="467" mass="47855">MTAIDHVPRRGRAAARGMVWSLGQNALTTLVTLLVFAVTSRTLGAEAFGRVALATSLMTFALAAAPVAFAEALVQADRLTDRQLDALFWCAGAAGMVLYLAVCAVAMVVADRTTLPEIAWLTPVIASRVLFECFAIVPTGLLQRRMAFRTLALRQLAGVLAGNGLCLLLVLGGGGIWALALNGPATSLAGLLVLAAGAGWRPSGLASPGHLKSVARFGGFASAVRALSILRLDQLVLGLFAGPVALGAFYFANRIVQIGSGPAWGALGPVTHALLSRCRGSPPQLREGYLSAAFAATTLAVPLFGGLWLVAPIAVPNLFGTQWSEAVPVLRALCLTGALGCFGAVNGASLSAQGRVGAWFAYQSALQALRLVVLVLLLPQGIGTATMGYALAGAVLWPVATTLAARACGVSISRLFKAVAAPLLAGAAALLMSSVGVAAAAVAFVTVLTVAGWPRLGEMLRSLRSQG</sequence>
<dbReference type="EMBL" id="VFFF01000004">
    <property type="protein sequence ID" value="TNY30640.1"/>
    <property type="molecule type" value="Genomic_DNA"/>
</dbReference>
<dbReference type="PANTHER" id="PTHR30250:SF10">
    <property type="entry name" value="LIPOPOLYSACCHARIDE BIOSYNTHESIS PROTEIN WZXC"/>
    <property type="match status" value="1"/>
</dbReference>
<proteinExistence type="inferred from homology"/>
<keyword evidence="6 7" id="KW-0472">Membrane</keyword>
<evidence type="ECO:0008006" key="10">
    <source>
        <dbReference type="Google" id="ProtNLM"/>
    </source>
</evidence>
<feature type="transmembrane region" description="Helical" evidence="7">
    <location>
        <begin position="120"/>
        <end position="142"/>
    </location>
</feature>
<gene>
    <name evidence="8" type="ORF">FHY64_18840</name>
</gene>
<feature type="transmembrane region" description="Helical" evidence="7">
    <location>
        <begin position="151"/>
        <end position="170"/>
    </location>
</feature>
<protein>
    <recommendedName>
        <fullName evidence="10">Lipopolysaccharide biosynthesis protein</fullName>
    </recommendedName>
</protein>
<organism evidence="8 9">
    <name type="scientific">Pelagovum pacificum</name>
    <dbReference type="NCBI Taxonomy" id="2588711"/>
    <lineage>
        <taxon>Bacteria</taxon>
        <taxon>Pseudomonadati</taxon>
        <taxon>Pseudomonadota</taxon>
        <taxon>Alphaproteobacteria</taxon>
        <taxon>Rhodobacterales</taxon>
        <taxon>Paracoccaceae</taxon>
        <taxon>Pelagovum</taxon>
    </lineage>
</organism>
<reference evidence="8 9" key="1">
    <citation type="submission" date="2019-06" db="EMBL/GenBank/DDBJ databases">
        <title>Genome of new Rhodobacteraceae sp. SM1903.</title>
        <authorList>
            <person name="Ren X."/>
        </authorList>
    </citation>
    <scope>NUCLEOTIDE SEQUENCE [LARGE SCALE GENOMIC DNA]</scope>
    <source>
        <strain evidence="8 9">SM1903</strain>
    </source>
</reference>
<feature type="transmembrane region" description="Helical" evidence="7">
    <location>
        <begin position="329"/>
        <end position="348"/>
    </location>
</feature>
<feature type="transmembrane region" description="Helical" evidence="7">
    <location>
        <begin position="388"/>
        <end position="408"/>
    </location>
</feature>
<keyword evidence="4 7" id="KW-0812">Transmembrane</keyword>
<dbReference type="GO" id="GO:0005886">
    <property type="term" value="C:plasma membrane"/>
    <property type="evidence" value="ECO:0007669"/>
    <property type="project" value="UniProtKB-SubCell"/>
</dbReference>
<name>A0A5C5G9I0_9RHOB</name>
<dbReference type="RefSeq" id="WP_140197434.1">
    <property type="nucleotide sequence ID" value="NZ_CP065915.1"/>
</dbReference>
<feature type="transmembrane region" description="Helical" evidence="7">
    <location>
        <begin position="51"/>
        <end position="74"/>
    </location>
</feature>
<evidence type="ECO:0000256" key="3">
    <source>
        <dbReference type="ARBA" id="ARBA00022475"/>
    </source>
</evidence>